<dbReference type="GO" id="GO:0071973">
    <property type="term" value="P:bacterial-type flagellum-dependent cell motility"/>
    <property type="evidence" value="ECO:0007669"/>
    <property type="project" value="InterPro"/>
</dbReference>
<dbReference type="GO" id="GO:0009431">
    <property type="term" value="C:bacterial-type flagellum basal body, MS ring"/>
    <property type="evidence" value="ECO:0007669"/>
    <property type="project" value="InterPro"/>
</dbReference>
<dbReference type="Gene3D" id="3.30.300.30">
    <property type="match status" value="1"/>
</dbReference>
<evidence type="ECO:0000256" key="1">
    <source>
        <dbReference type="ARBA" id="ARBA00004370"/>
    </source>
</evidence>
<dbReference type="GO" id="GO:0016020">
    <property type="term" value="C:membrane"/>
    <property type="evidence" value="ECO:0007669"/>
    <property type="project" value="UniProtKB-SubCell"/>
</dbReference>
<dbReference type="PRINTS" id="PR01009">
    <property type="entry name" value="FLGMRINGFLIF"/>
</dbReference>
<dbReference type="InterPro" id="IPR006182">
    <property type="entry name" value="FliF_N_dom"/>
</dbReference>
<keyword evidence="4" id="KW-0966">Cell projection</keyword>
<sequence length="84" mass="9115">MLGQTEFQQNLNEQRALQGELARTIMSMRGISSARVHITMPRREMFQAAAIDPTAAVVVGLSAATCRPIRCAPSATSSPRPCRT</sequence>
<accession>A0A2X1AFL9</accession>
<keyword evidence="4" id="KW-0969">Cilium</keyword>
<name>A0A2X1AFL9_BREDI</name>
<organism evidence="4 5">
    <name type="scientific">Brevundimonas diminuta</name>
    <name type="common">Pseudomonas diminuta</name>
    <dbReference type="NCBI Taxonomy" id="293"/>
    <lineage>
        <taxon>Bacteria</taxon>
        <taxon>Pseudomonadati</taxon>
        <taxon>Pseudomonadota</taxon>
        <taxon>Alphaproteobacteria</taxon>
        <taxon>Caulobacterales</taxon>
        <taxon>Caulobacteraceae</taxon>
        <taxon>Brevundimonas</taxon>
    </lineage>
</organism>
<dbReference type="GO" id="GO:0003774">
    <property type="term" value="F:cytoskeletal motor activity"/>
    <property type="evidence" value="ECO:0007669"/>
    <property type="project" value="InterPro"/>
</dbReference>
<dbReference type="PANTHER" id="PTHR30046">
    <property type="entry name" value="FLAGELLAR M-RING PROTEIN"/>
    <property type="match status" value="1"/>
</dbReference>
<comment type="subcellular location">
    <subcellularLocation>
        <location evidence="1">Membrane</location>
    </subcellularLocation>
</comment>
<dbReference type="Pfam" id="PF01514">
    <property type="entry name" value="YscJ_FliF"/>
    <property type="match status" value="1"/>
</dbReference>
<proteinExistence type="predicted"/>
<dbReference type="Proteomes" id="UP000250358">
    <property type="component" value="Unassembled WGS sequence"/>
</dbReference>
<evidence type="ECO:0000256" key="2">
    <source>
        <dbReference type="ARBA" id="ARBA00023136"/>
    </source>
</evidence>
<dbReference type="AlphaFoldDB" id="A0A2X1AFL9"/>
<dbReference type="PANTHER" id="PTHR30046:SF0">
    <property type="entry name" value="FLAGELLAR M-RING PROTEIN"/>
    <property type="match status" value="1"/>
</dbReference>
<reference evidence="4 5" key="1">
    <citation type="submission" date="2018-06" db="EMBL/GenBank/DDBJ databases">
        <authorList>
            <consortium name="Pathogen Informatics"/>
            <person name="Doyle S."/>
        </authorList>
    </citation>
    <scope>NUCLEOTIDE SEQUENCE [LARGE SCALE GENOMIC DNA]</scope>
    <source>
        <strain evidence="4 5">NCTC11165</strain>
    </source>
</reference>
<gene>
    <name evidence="4" type="primary">fliF</name>
    <name evidence="4" type="ORF">NCTC11165_01112</name>
</gene>
<evidence type="ECO:0000259" key="3">
    <source>
        <dbReference type="Pfam" id="PF01514"/>
    </source>
</evidence>
<dbReference type="InterPro" id="IPR043427">
    <property type="entry name" value="YscJ/FliF"/>
</dbReference>
<evidence type="ECO:0000313" key="5">
    <source>
        <dbReference type="Proteomes" id="UP000250358"/>
    </source>
</evidence>
<dbReference type="InterPro" id="IPR000067">
    <property type="entry name" value="FlgMring_FliF"/>
</dbReference>
<protein>
    <submittedName>
        <fullName evidence="4">Flagellar M-ring protein</fullName>
    </submittedName>
</protein>
<keyword evidence="4" id="KW-0282">Flagellum</keyword>
<dbReference type="EMBL" id="UAQM01000003">
    <property type="protein sequence ID" value="SPU43187.1"/>
    <property type="molecule type" value="Genomic_DNA"/>
</dbReference>
<feature type="domain" description="Flagellar M-ring N-terminal" evidence="3">
    <location>
        <begin position="2"/>
        <end position="63"/>
    </location>
</feature>
<dbReference type="InterPro" id="IPR045851">
    <property type="entry name" value="AMP-bd_C_sf"/>
</dbReference>
<keyword evidence="2" id="KW-0472">Membrane</keyword>
<evidence type="ECO:0000313" key="4">
    <source>
        <dbReference type="EMBL" id="SPU43187.1"/>
    </source>
</evidence>